<gene>
    <name evidence="2" type="ORF">HLRTI_002542</name>
    <name evidence="1" type="ORF">HTIA_1457</name>
</gene>
<dbReference type="eggNOG" id="arCOG15209">
    <property type="taxonomic scope" value="Archaea"/>
</dbReference>
<dbReference type="AlphaFoldDB" id="F7PJC8"/>
<evidence type="ECO:0000313" key="1">
    <source>
        <dbReference type="EMBL" id="CCQ33584.1"/>
    </source>
</evidence>
<evidence type="ECO:0000313" key="4">
    <source>
        <dbReference type="Proteomes" id="UP000015381"/>
    </source>
</evidence>
<evidence type="ECO:0000313" key="2">
    <source>
        <dbReference type="EMBL" id="ERJ05470.1"/>
    </source>
</evidence>
<dbReference type="GeneID" id="43502936"/>
<dbReference type="EMBL" id="AFNT02000032">
    <property type="protein sequence ID" value="ERJ05470.1"/>
    <property type="molecule type" value="Genomic_DNA"/>
</dbReference>
<dbReference type="STRING" id="1033806.HTIA_1457"/>
<dbReference type="Proteomes" id="UP000015381">
    <property type="component" value="Chromosome I"/>
</dbReference>
<protein>
    <recommendedName>
        <fullName evidence="5">Small CPxCG-related zinc finger protein</fullName>
    </recommendedName>
</protein>
<keyword evidence="4" id="KW-1185">Reference proteome</keyword>
<evidence type="ECO:0000313" key="3">
    <source>
        <dbReference type="Proteomes" id="UP000003861"/>
    </source>
</evidence>
<proteinExistence type="predicted"/>
<dbReference type="EMBL" id="HF571520">
    <property type="protein sequence ID" value="CCQ33584.1"/>
    <property type="molecule type" value="Genomic_DNA"/>
</dbReference>
<reference evidence="2 3" key="1">
    <citation type="journal article" date="2011" name="J. Bacteriol.">
        <title>Genome sequence of Halorhabdus tiamatea, the first archaeon isolated from a deep-sea anoxic brine lake.</title>
        <authorList>
            <person name="Antunes A."/>
            <person name="Alam I."/>
            <person name="Bajic V.B."/>
            <person name="Stingl U."/>
        </authorList>
    </citation>
    <scope>NUCLEOTIDE SEQUENCE [LARGE SCALE GENOMIC DNA]</scope>
    <source>
        <strain evidence="2 3">SARL4B</strain>
    </source>
</reference>
<reference evidence="1 4" key="3">
    <citation type="journal article" date="2014" name="Environ. Microbiol.">
        <title>Halorhabdus tiamatea: proteogenomics and glycosidase activity measurements identify the first cultivated euryarchaeon from a deep-sea anoxic brine lake as potential polysaccharide degrader.</title>
        <authorList>
            <person name="Werner J."/>
            <person name="Ferrer M."/>
            <person name="Michel G."/>
            <person name="Mann A.J."/>
            <person name="Huang S."/>
            <person name="Juarez S."/>
            <person name="Ciordia S."/>
            <person name="Albar J.P."/>
            <person name="Alcaide M."/>
            <person name="La Cono V."/>
            <person name="Yakimov M.M."/>
            <person name="Antunes A."/>
            <person name="Taborda M."/>
            <person name="Da Costa M.S."/>
            <person name="Amann R.I."/>
            <person name="Gloeckner F.O."/>
            <person name="Golyshina O.V."/>
            <person name="Golyshin P.N."/>
            <person name="Teeling H."/>
        </authorList>
    </citation>
    <scope>NUCLEOTIDE SEQUENCE [LARGE SCALE GENOMIC DNA]</scope>
    <source>
        <strain evidence="4">SARL4B</strain>
        <strain evidence="1">Type strain: SARL4B</strain>
    </source>
</reference>
<dbReference type="RefSeq" id="WP_008525856.1">
    <property type="nucleotide sequence ID" value="NC_021921.1"/>
</dbReference>
<dbReference type="HOGENOM" id="CLU_3038982_0_0_2"/>
<name>F7PJC8_9EURY</name>
<organism evidence="2 3">
    <name type="scientific">Halorhabdus tiamatea SARL4B</name>
    <dbReference type="NCBI Taxonomy" id="1033806"/>
    <lineage>
        <taxon>Archaea</taxon>
        <taxon>Methanobacteriati</taxon>
        <taxon>Methanobacteriota</taxon>
        <taxon>Stenosarchaea group</taxon>
        <taxon>Halobacteria</taxon>
        <taxon>Halobacteriales</taxon>
        <taxon>Haloarculaceae</taxon>
        <taxon>Halorhabdus</taxon>
    </lineage>
</organism>
<accession>F7PJC8</accession>
<reference evidence="2 3" key="2">
    <citation type="journal article" date="2013" name="PLoS ONE">
        <title>INDIGO - INtegrated Data Warehouse of MIcrobial GenOmes with Examples from the Red Sea Extremophiles.</title>
        <authorList>
            <person name="Alam I."/>
            <person name="Antunes A."/>
            <person name="Kamau A.A."/>
            <person name="Ba Alawi W."/>
            <person name="Kalkatawi M."/>
            <person name="Stingl U."/>
            <person name="Bajic V.B."/>
        </authorList>
    </citation>
    <scope>NUCLEOTIDE SEQUENCE [LARGE SCALE GENOMIC DNA]</scope>
    <source>
        <strain evidence="2 3">SARL4B</strain>
    </source>
</reference>
<dbReference type="Proteomes" id="UP000003861">
    <property type="component" value="Unassembled WGS sequence"/>
</dbReference>
<dbReference type="KEGG" id="hti:HTIA_1457"/>
<sequence length="55" mass="6104">MTKEWRCTQCGNVQTRSIVNHVREGPPEECEVCGNEEFEETVLGSAHSALDSVIP</sequence>
<evidence type="ECO:0008006" key="5">
    <source>
        <dbReference type="Google" id="ProtNLM"/>
    </source>
</evidence>